<dbReference type="CDD" id="cd05471">
    <property type="entry name" value="pepsin_like"/>
    <property type="match status" value="1"/>
</dbReference>
<evidence type="ECO:0000256" key="2">
    <source>
        <dbReference type="SAM" id="MobiDB-lite"/>
    </source>
</evidence>
<dbReference type="Pfam" id="PF00026">
    <property type="entry name" value="Asp"/>
    <property type="match status" value="1"/>
</dbReference>
<gene>
    <name evidence="5" type="ORF">GLOTRDRAFT_138833</name>
</gene>
<protein>
    <submittedName>
        <fullName evidence="5">Acid protease</fullName>
    </submittedName>
</protein>
<sequence length="541" mass="57646">MLIVGDDDDGPTDEVPERRDAASKKRRAYVTRHVAPGIPSAGKMSGSASGFTTTIGDPSSDFQQDIVYTTTVKVGGVDVLVQLDTGSSDLWIYSPDKQPKLTHTTSFDHANLTYGIGSVAGRIDFAEVEVGPYTIPSQAFLNVNAYDNEPLFTLGIYGILGLAFDQLSGIATGLESVWGNTLGRTVLSNIFHQNTSQPNFISILIGRNTDIENPNNGTFTIIALPKGKLLDSPPRWNIILGELTVNGKSFDFNTLDSSDPSTPKGKAVANLDTGYTFGPIAKTTLDFIYSSIPGAVYSEVDSQWVVPCMGAANVSFNFGGQEISIHPLDLTSIQVLWAPNGTNATVCQSAFVAAAHSRALPGIDLLLGDAFLKNVYAVFDFGDYVQPEDSLNVTDPYIQLLATTTDTADAHKDFQYSRSQMLKNLPPTLTPDEYITLLNSVLANSETSSASKGGNRDAELLSAESASSSDPSGWNTIAKKLDHYGPAVLGLLAGNLLIGVILAVIGISLCVRRGVGVKQGPSIRTVNASYTPVRLPKGNNV</sequence>
<keyword evidence="5" id="KW-0378">Hydrolase</keyword>
<keyword evidence="3" id="KW-1133">Transmembrane helix</keyword>
<dbReference type="OMA" id="NVTICIN"/>
<feature type="transmembrane region" description="Helical" evidence="3">
    <location>
        <begin position="487"/>
        <end position="511"/>
    </location>
</feature>
<dbReference type="PRINTS" id="PR00792">
    <property type="entry name" value="PEPSIN"/>
</dbReference>
<accession>S7RLD7</accession>
<dbReference type="PANTHER" id="PTHR47966">
    <property type="entry name" value="BETA-SITE APP-CLEAVING ENZYME, ISOFORM A-RELATED"/>
    <property type="match status" value="1"/>
</dbReference>
<dbReference type="GO" id="GO:0006508">
    <property type="term" value="P:proteolysis"/>
    <property type="evidence" value="ECO:0007669"/>
    <property type="project" value="UniProtKB-KW"/>
</dbReference>
<evidence type="ECO:0000313" key="5">
    <source>
        <dbReference type="EMBL" id="EPQ55210.1"/>
    </source>
</evidence>
<dbReference type="InterPro" id="IPR001461">
    <property type="entry name" value="Aspartic_peptidase_A1"/>
</dbReference>
<dbReference type="GeneID" id="19304088"/>
<keyword evidence="3" id="KW-0812">Transmembrane</keyword>
<dbReference type="PANTHER" id="PTHR47966:SF57">
    <property type="entry name" value="PEPTIDASE A1 DOMAIN-CONTAINING PROTEIN"/>
    <property type="match status" value="1"/>
</dbReference>
<dbReference type="Proteomes" id="UP000030669">
    <property type="component" value="Unassembled WGS sequence"/>
</dbReference>
<keyword evidence="3" id="KW-0472">Membrane</keyword>
<feature type="compositionally biased region" description="Acidic residues" evidence="2">
    <location>
        <begin position="1"/>
        <end position="14"/>
    </location>
</feature>
<dbReference type="InterPro" id="IPR034164">
    <property type="entry name" value="Pepsin-like_dom"/>
</dbReference>
<keyword evidence="6" id="KW-1185">Reference proteome</keyword>
<dbReference type="HOGENOM" id="CLU_013253_8_2_1"/>
<dbReference type="PROSITE" id="PS51767">
    <property type="entry name" value="PEPTIDASE_A1"/>
    <property type="match status" value="1"/>
</dbReference>
<comment type="similarity">
    <text evidence="1">Belongs to the peptidase A1 family.</text>
</comment>
<feature type="domain" description="Peptidase A1" evidence="4">
    <location>
        <begin position="68"/>
        <end position="394"/>
    </location>
</feature>
<proteinExistence type="inferred from homology"/>
<name>S7RLD7_GLOTA</name>
<dbReference type="InterPro" id="IPR033121">
    <property type="entry name" value="PEPTIDASE_A1"/>
</dbReference>
<dbReference type="KEGG" id="gtr:GLOTRDRAFT_138833"/>
<dbReference type="Gene3D" id="2.40.70.10">
    <property type="entry name" value="Acid Proteases"/>
    <property type="match status" value="2"/>
</dbReference>
<feature type="region of interest" description="Disordered" evidence="2">
    <location>
        <begin position="1"/>
        <end position="27"/>
    </location>
</feature>
<evidence type="ECO:0000256" key="3">
    <source>
        <dbReference type="SAM" id="Phobius"/>
    </source>
</evidence>
<organism evidence="5 6">
    <name type="scientific">Gloeophyllum trabeum (strain ATCC 11539 / FP-39264 / Madison 617)</name>
    <name type="common">Brown rot fungus</name>
    <dbReference type="NCBI Taxonomy" id="670483"/>
    <lineage>
        <taxon>Eukaryota</taxon>
        <taxon>Fungi</taxon>
        <taxon>Dikarya</taxon>
        <taxon>Basidiomycota</taxon>
        <taxon>Agaricomycotina</taxon>
        <taxon>Agaricomycetes</taxon>
        <taxon>Gloeophyllales</taxon>
        <taxon>Gloeophyllaceae</taxon>
        <taxon>Gloeophyllum</taxon>
    </lineage>
</organism>
<feature type="region of interest" description="Disordered" evidence="2">
    <location>
        <begin position="446"/>
        <end position="472"/>
    </location>
</feature>
<dbReference type="OrthoDB" id="15189at2759"/>
<dbReference type="EMBL" id="KB469302">
    <property type="protein sequence ID" value="EPQ55210.1"/>
    <property type="molecule type" value="Genomic_DNA"/>
</dbReference>
<dbReference type="GO" id="GO:0004190">
    <property type="term" value="F:aspartic-type endopeptidase activity"/>
    <property type="evidence" value="ECO:0007669"/>
    <property type="project" value="InterPro"/>
</dbReference>
<keyword evidence="5" id="KW-0645">Protease</keyword>
<evidence type="ECO:0000259" key="4">
    <source>
        <dbReference type="PROSITE" id="PS51767"/>
    </source>
</evidence>
<feature type="compositionally biased region" description="Low complexity" evidence="2">
    <location>
        <begin position="460"/>
        <end position="469"/>
    </location>
</feature>
<dbReference type="eggNOG" id="KOG1339">
    <property type="taxonomic scope" value="Eukaryota"/>
</dbReference>
<dbReference type="AlphaFoldDB" id="S7RLD7"/>
<evidence type="ECO:0000313" key="6">
    <source>
        <dbReference type="Proteomes" id="UP000030669"/>
    </source>
</evidence>
<dbReference type="InterPro" id="IPR021109">
    <property type="entry name" value="Peptidase_aspartic_dom_sf"/>
</dbReference>
<evidence type="ECO:0000256" key="1">
    <source>
        <dbReference type="ARBA" id="ARBA00007447"/>
    </source>
</evidence>
<reference evidence="5 6" key="1">
    <citation type="journal article" date="2012" name="Science">
        <title>The Paleozoic origin of enzymatic lignin decomposition reconstructed from 31 fungal genomes.</title>
        <authorList>
            <person name="Floudas D."/>
            <person name="Binder M."/>
            <person name="Riley R."/>
            <person name="Barry K."/>
            <person name="Blanchette R.A."/>
            <person name="Henrissat B."/>
            <person name="Martinez A.T."/>
            <person name="Otillar R."/>
            <person name="Spatafora J.W."/>
            <person name="Yadav J.S."/>
            <person name="Aerts A."/>
            <person name="Benoit I."/>
            <person name="Boyd A."/>
            <person name="Carlson A."/>
            <person name="Copeland A."/>
            <person name="Coutinho P.M."/>
            <person name="de Vries R.P."/>
            <person name="Ferreira P."/>
            <person name="Findley K."/>
            <person name="Foster B."/>
            <person name="Gaskell J."/>
            <person name="Glotzer D."/>
            <person name="Gorecki P."/>
            <person name="Heitman J."/>
            <person name="Hesse C."/>
            <person name="Hori C."/>
            <person name="Igarashi K."/>
            <person name="Jurgens J.A."/>
            <person name="Kallen N."/>
            <person name="Kersten P."/>
            <person name="Kohler A."/>
            <person name="Kuees U."/>
            <person name="Kumar T.K.A."/>
            <person name="Kuo A."/>
            <person name="LaButti K."/>
            <person name="Larrondo L.F."/>
            <person name="Lindquist E."/>
            <person name="Ling A."/>
            <person name="Lombard V."/>
            <person name="Lucas S."/>
            <person name="Lundell T."/>
            <person name="Martin R."/>
            <person name="McLaughlin D.J."/>
            <person name="Morgenstern I."/>
            <person name="Morin E."/>
            <person name="Murat C."/>
            <person name="Nagy L.G."/>
            <person name="Nolan M."/>
            <person name="Ohm R.A."/>
            <person name="Patyshakuliyeva A."/>
            <person name="Rokas A."/>
            <person name="Ruiz-Duenas F.J."/>
            <person name="Sabat G."/>
            <person name="Salamov A."/>
            <person name="Samejima M."/>
            <person name="Schmutz J."/>
            <person name="Slot J.C."/>
            <person name="St John F."/>
            <person name="Stenlid J."/>
            <person name="Sun H."/>
            <person name="Sun S."/>
            <person name="Syed K."/>
            <person name="Tsang A."/>
            <person name="Wiebenga A."/>
            <person name="Young D."/>
            <person name="Pisabarro A."/>
            <person name="Eastwood D.C."/>
            <person name="Martin F."/>
            <person name="Cullen D."/>
            <person name="Grigoriev I.V."/>
            <person name="Hibbett D.S."/>
        </authorList>
    </citation>
    <scope>NUCLEOTIDE SEQUENCE [LARGE SCALE GENOMIC DNA]</scope>
    <source>
        <strain evidence="5 6">ATCC 11539</strain>
    </source>
</reference>
<dbReference type="RefSeq" id="XP_007866366.1">
    <property type="nucleotide sequence ID" value="XM_007868175.1"/>
</dbReference>
<dbReference type="SUPFAM" id="SSF50630">
    <property type="entry name" value="Acid proteases"/>
    <property type="match status" value="1"/>
</dbReference>